<sequence>MKNIQTASQPEPPTTIRVGCGLRDFFIARSGAEMLQAYEGLRALLRGLPAPEDPDVIEFAFNRLFVGPKAPIAPPFASIYLEKDELVMGRATQEARDLYAAVGLSSPWRGTFPEDHIALEIDACLHLRQLQHHPQGKEIAELYRRFLREHLLEWAPQFAGRISSAEAVPATIRATADLMMDWLHQEIT</sequence>
<dbReference type="EMBL" id="AP024355">
    <property type="protein sequence ID" value="BCR03167.1"/>
    <property type="molecule type" value="Genomic_DNA"/>
</dbReference>
<dbReference type="Proteomes" id="UP001319827">
    <property type="component" value="Chromosome"/>
</dbReference>
<keyword evidence="1" id="KW-0143">Chaperone</keyword>
<protein>
    <submittedName>
        <fullName evidence="2">Dehydrogenase</fullName>
    </submittedName>
</protein>
<dbReference type="Gene3D" id="1.10.3480.10">
    <property type="entry name" value="TorD-like"/>
    <property type="match status" value="1"/>
</dbReference>
<evidence type="ECO:0000256" key="1">
    <source>
        <dbReference type="ARBA" id="ARBA00023186"/>
    </source>
</evidence>
<dbReference type="PANTHER" id="PTHR34227">
    <property type="entry name" value="CHAPERONE PROTEIN YCDY"/>
    <property type="match status" value="1"/>
</dbReference>
<evidence type="ECO:0000313" key="3">
    <source>
        <dbReference type="Proteomes" id="UP001319827"/>
    </source>
</evidence>
<proteinExistence type="predicted"/>
<dbReference type="InterPro" id="IPR050289">
    <property type="entry name" value="TorD/DmsD_chaperones"/>
</dbReference>
<reference evidence="2 3" key="2">
    <citation type="journal article" date="2021" name="Int. J. Syst. Evol. Microbiol.">
        <title>Isolation and Polyphasic Characterization of Desulfuromonas versatilis sp. Nov., an Electrogenic Bacteria Capable of Versatile Metabolism Isolated from a Graphene Oxide-Reducing Enrichment Culture.</title>
        <authorList>
            <person name="Xie L."/>
            <person name="Yoshida N."/>
            <person name="Ishii S."/>
            <person name="Meng L."/>
        </authorList>
    </citation>
    <scope>NUCLEOTIDE SEQUENCE [LARGE SCALE GENOMIC DNA]</scope>
    <source>
        <strain evidence="2 3">NIT-T3</strain>
    </source>
</reference>
<organism evidence="2 3">
    <name type="scientific">Desulfuromonas versatilis</name>
    <dbReference type="NCBI Taxonomy" id="2802975"/>
    <lineage>
        <taxon>Bacteria</taxon>
        <taxon>Pseudomonadati</taxon>
        <taxon>Thermodesulfobacteriota</taxon>
        <taxon>Desulfuromonadia</taxon>
        <taxon>Desulfuromonadales</taxon>
        <taxon>Desulfuromonadaceae</taxon>
        <taxon>Desulfuromonas</taxon>
    </lineage>
</organism>
<dbReference type="RefSeq" id="WP_221250641.1">
    <property type="nucleotide sequence ID" value="NZ_AP024355.1"/>
</dbReference>
<dbReference type="InterPro" id="IPR036411">
    <property type="entry name" value="TorD-like_sf"/>
</dbReference>
<dbReference type="SUPFAM" id="SSF89155">
    <property type="entry name" value="TorD-like"/>
    <property type="match status" value="1"/>
</dbReference>
<keyword evidence="3" id="KW-1185">Reference proteome</keyword>
<dbReference type="Pfam" id="PF02613">
    <property type="entry name" value="Nitrate_red_del"/>
    <property type="match status" value="1"/>
</dbReference>
<accession>A0ABM8HRS5</accession>
<dbReference type="InterPro" id="IPR020945">
    <property type="entry name" value="DMSO/NO3_reduct_chaperone"/>
</dbReference>
<dbReference type="PANTHER" id="PTHR34227:SF1">
    <property type="entry name" value="DIMETHYL SULFOXIDE REDUCTASE CHAPERONE-RELATED"/>
    <property type="match status" value="1"/>
</dbReference>
<evidence type="ECO:0000313" key="2">
    <source>
        <dbReference type="EMBL" id="BCR03167.1"/>
    </source>
</evidence>
<reference evidence="2 3" key="1">
    <citation type="journal article" date="2016" name="C (Basel)">
        <title>Selective Growth of and Electricity Production by Marine Exoelectrogenic Bacteria in Self-Aggregated Hydrogel of Microbially Reduced Graphene Oxide.</title>
        <authorList>
            <person name="Yoshida N."/>
            <person name="Goto Y."/>
            <person name="Miyata Y."/>
        </authorList>
    </citation>
    <scope>NUCLEOTIDE SEQUENCE [LARGE SCALE GENOMIC DNA]</scope>
    <source>
        <strain evidence="2 3">NIT-T3</strain>
    </source>
</reference>
<name>A0ABM8HRS5_9BACT</name>
<gene>
    <name evidence="2" type="ORF">DESUT3_02360</name>
</gene>